<evidence type="ECO:0000313" key="7">
    <source>
        <dbReference type="Ensembl" id="ENSCMMP00000009561.1"/>
    </source>
</evidence>
<name>A0A8C3BPG2_CAIMO</name>
<dbReference type="Ensembl" id="ENSCMMT00000010537.1">
    <property type="protein sequence ID" value="ENSCMMP00000009561.1"/>
    <property type="gene ID" value="ENSCMMG00000006075.1"/>
</dbReference>
<evidence type="ECO:0000256" key="4">
    <source>
        <dbReference type="ARBA" id="ARBA00022829"/>
    </source>
</evidence>
<evidence type="ECO:0000256" key="2">
    <source>
        <dbReference type="ARBA" id="ARBA00012489"/>
    </source>
</evidence>
<comment type="catalytic activity">
    <reaction evidence="1">
        <text>All bonds known to be hydrolyzed by this endopeptidase have arginine in P1 and an acidic residue in P4. P6 is often occupied by an acidic residue or by a hydroxy-amino-acid residue, the phosphorylation of which enhances cleavage.</text>
        <dbReference type="EC" id="3.4.22.49"/>
    </reaction>
</comment>
<dbReference type="GO" id="GO:0005634">
    <property type="term" value="C:nucleus"/>
    <property type="evidence" value="ECO:0007669"/>
    <property type="project" value="InterPro"/>
</dbReference>
<dbReference type="GO" id="GO:0051307">
    <property type="term" value="P:meiotic chromosome separation"/>
    <property type="evidence" value="ECO:0007669"/>
    <property type="project" value="TreeGrafter"/>
</dbReference>
<keyword evidence="4" id="KW-0159">Chromosome partition</keyword>
<accession>A0A8C3BPG2</accession>
<dbReference type="Proteomes" id="UP000694556">
    <property type="component" value="Unassembled WGS sequence"/>
</dbReference>
<dbReference type="InterPro" id="IPR030397">
    <property type="entry name" value="SEPARIN_core_dom"/>
</dbReference>
<dbReference type="GO" id="GO:0005813">
    <property type="term" value="C:centrosome"/>
    <property type="evidence" value="ECO:0007669"/>
    <property type="project" value="TreeGrafter"/>
</dbReference>
<dbReference type="Pfam" id="PF03568">
    <property type="entry name" value="Separin_C"/>
    <property type="match status" value="1"/>
</dbReference>
<keyword evidence="8" id="KW-1185">Reference proteome</keyword>
<feature type="region of interest" description="Disordered" evidence="5">
    <location>
        <begin position="1485"/>
        <end position="1514"/>
    </location>
</feature>
<evidence type="ECO:0000256" key="3">
    <source>
        <dbReference type="ARBA" id="ARBA00022801"/>
    </source>
</evidence>
<dbReference type="GO" id="GO:0072686">
    <property type="term" value="C:mitotic spindle"/>
    <property type="evidence" value="ECO:0007669"/>
    <property type="project" value="TreeGrafter"/>
</dbReference>
<dbReference type="PROSITE" id="PS51700">
    <property type="entry name" value="SEPARIN"/>
    <property type="match status" value="1"/>
</dbReference>
<dbReference type="GO" id="GO:0005737">
    <property type="term" value="C:cytoplasm"/>
    <property type="evidence" value="ECO:0007669"/>
    <property type="project" value="TreeGrafter"/>
</dbReference>
<feature type="compositionally biased region" description="Low complexity" evidence="5">
    <location>
        <begin position="1375"/>
        <end position="1387"/>
    </location>
</feature>
<feature type="compositionally biased region" description="Basic and acidic residues" evidence="5">
    <location>
        <begin position="1552"/>
        <end position="1571"/>
    </location>
</feature>
<protein>
    <recommendedName>
        <fullName evidence="2">separase</fullName>
        <ecNumber evidence="2">3.4.22.49</ecNumber>
    </recommendedName>
</protein>
<dbReference type="EC" id="3.4.22.49" evidence="2"/>
<dbReference type="PANTHER" id="PTHR12792:SF0">
    <property type="entry name" value="SEPARIN"/>
    <property type="match status" value="1"/>
</dbReference>
<evidence type="ECO:0000259" key="6">
    <source>
        <dbReference type="PROSITE" id="PS51700"/>
    </source>
</evidence>
<proteinExistence type="predicted"/>
<keyword evidence="3" id="KW-0378">Hydrolase</keyword>
<evidence type="ECO:0000313" key="8">
    <source>
        <dbReference type="Proteomes" id="UP000694556"/>
    </source>
</evidence>
<feature type="region of interest" description="Disordered" evidence="5">
    <location>
        <begin position="1532"/>
        <end position="1571"/>
    </location>
</feature>
<feature type="region of interest" description="Disordered" evidence="5">
    <location>
        <begin position="1308"/>
        <end position="1393"/>
    </location>
</feature>
<dbReference type="PANTHER" id="PTHR12792">
    <property type="entry name" value="EXTRA SPINDLE POLES 1-RELATED"/>
    <property type="match status" value="1"/>
</dbReference>
<reference evidence="7" key="1">
    <citation type="submission" date="2025-08" db="UniProtKB">
        <authorList>
            <consortium name="Ensembl"/>
        </authorList>
    </citation>
    <scope>IDENTIFICATION</scope>
</reference>
<organism evidence="7 8">
    <name type="scientific">Cairina moschata</name>
    <name type="common">Muscovy duck</name>
    <dbReference type="NCBI Taxonomy" id="8855"/>
    <lineage>
        <taxon>Eukaryota</taxon>
        <taxon>Metazoa</taxon>
        <taxon>Chordata</taxon>
        <taxon>Craniata</taxon>
        <taxon>Vertebrata</taxon>
        <taxon>Euteleostomi</taxon>
        <taxon>Archelosauria</taxon>
        <taxon>Archosauria</taxon>
        <taxon>Dinosauria</taxon>
        <taxon>Saurischia</taxon>
        <taxon>Theropoda</taxon>
        <taxon>Coelurosauria</taxon>
        <taxon>Aves</taxon>
        <taxon>Neognathae</taxon>
        <taxon>Galloanserae</taxon>
        <taxon>Anseriformes</taxon>
        <taxon>Anatidae</taxon>
        <taxon>Anatinae</taxon>
        <taxon>Cairina</taxon>
    </lineage>
</organism>
<evidence type="ECO:0000256" key="1">
    <source>
        <dbReference type="ARBA" id="ARBA00000451"/>
    </source>
</evidence>
<sequence>MADMKHLKGTDFLARIASKEGTEALLAELSKSLSRSQTLPEQNLVCDKILRACVQRLGELGGEPRGEPGGRPDHATSLLRLAEVAFRGFVASEIPVSPHFPLYLEKILYHLLRNVAMGGSGTACLQAARLLLGRLHTYRPFGSCCKDFITIAYNAFVMLWKQADSLEFRLQALRFLLLLENEQEATTLPLEPPFFTSRTARQAATAILYEATHVPTSDSQGQCLADCLLTLCHEVPQPLSLPQTFCCFELVLEQCRQLCTDGRYTKAEAAVEGARRLLCCSRAPLGEPLNLLEAAVRLSRVVGKGLRPMGPHLSQAAAALGGAAEASERLLRLLAEGCQLVVAALGEHEKKSVRQPLSRKDVLSLCTFVEGHCSVLSLLLQRVPPDGTRQGLVLKQLLFRSLQLFTNMAYNTFQCSQAAGWSKLEQLASGCRGAVARMLEVLEGLPDTKQAKHLDVTALCTFKLAYIFYNQNLHEEASSISELFCRMLETTDSYKYPEIPHERLHRCFRLQVESYRKLGRLESALASIVQWLVALRGRLGELLAEPVSLWVRVKTDAVKHGAEELRLRTLKEALEGHGLDAETLVAMLFEELKAYKTIHANTGQERYNILCDLLEICSEESGRLHERAVGLTELAQVLCCHKSTWQTDCSALDSVHEALRLLEAVPRSTQNQEQLLDDWAQALLWLYICTLESKLEEDMVREQRAKAHGQKNLDDFKLNDLDYEAGPQEMFLYEGISFNLATELARSECLDEALALWKQLLASEGVPAVRSPEQTVASLHIMASLYRLMAKPLQAIESYLLVRALCDALGDSLGMASALCQVTKLLLQLECHSYAELFLEKAESCLQKADISSNSYLLLQQTCLMLRSQMCCASNQIKEGLALLLEVYQNSAMQKVTKVWHMLRAQVLQLTALYLSLPPSCLSPELRQRISAQRPKTPEAALAEAYKLFCSILILLGSDVLGAQKPAAEAQFMDCGDNMLQKWQVLAELLSCMECLVALLGRTEVVCRAKAFCLEGIRLATRLQASRWCVSFLVLKAQLELQQDNLELSHEDLQRALFLLESSTEFYTAKKQRGPKKILLRKGRLEGRRRQDSSSEPAGEDEGFLKGPALEFVAVVSRQEKAAGLFSSPQLKTKPRRRLDFLAHPAACPCCLCSDLALSALCLRWLLACAQGELAAGSTAEGLGLLLATLQRCGPVAARFSALLQDKLGSGMDKVALELLDDLVATGYATLALHSLASPQPERELLEQLEAGLSFVASCRPHLPSLEVSRASLLLAKATVNICHLATKPGGSVASIFPAAWAWQLLPPSPTKKKAQPQRGSSEVAPAVSSLPKPKATKTPRAKLPAGVDATQAPMLSDSKAEPAVAPRTLRPRARAQGGAAAPVPRAKNQRAKPLARAGATNTCALGNSDAEVSPVVLQPAAVPSSLHQVCTPTKARGRGAVATLSSKAPFTVFNNASTPLSETQLLKAPKVQRLRSRLLVTFSDDSDAEDPKPGMTLASGRSQAPSHRSLRSASHCRRVLLPTFLEKEGCQLSSSEGSSSSAQPQRGHRAVGTEEKRQQATRRDPARRAKEERELLRTIEEDKENKELDNSFELLQVCEEEEGAAGSIQLPRRRQEVADRKRKVLQHKATEHVPAGGRPGSGNRLCLDVLSTALPAMEDTSLLETACASLKAAFNCISHCPPGTLYSRLCQLLALAIGDQDPISNACTAYLLSESVSVTMRHQLLSIIHKKLRKLKKSAAAAAEQLQGLSLQDAPSHVHHLTELQNLFSFSPRGLGHQELSSFRQQLQQIPAGVTVCVLTLMSIQPSSVGDTLLLTRLERGSAPITIHIPTALTKAPLSSVLSDFDTIQKEQKETISCTDKHDWWLHRFELDRRMKSLIDTLETEVLGCWKGVLLPASQEPALAKEAAHLFAQLRPCGWQGLDPALLKVLLNAAPLLTPADVRALTAGLRPSQHCNKAQLLLQEALEKQRSRIWAPGGSLVLVLDKHLQKLPWESMACLRALPVTRLPSLRFLLSYNLAPRAGSVLRCGINPTRTFYILNPQNNLPKTEERFRSWFESQQGWSGVTGAIPSQEQMQAALLEHDLYIYVGHGAGARLLDGTDIAQLDCNAVALLFGCSSAALAVRGRLEGSGIVLKYILAGCPLFLGNLWDVTDHDIDRYTQALLQGWLRAGSRAPLLHYVAQARQAPRLKYLIGAAPVAYGLPLCLQ</sequence>
<feature type="domain" description="Peptidase C50" evidence="6">
    <location>
        <begin position="2033"/>
        <end position="2128"/>
    </location>
</feature>
<evidence type="ECO:0000256" key="5">
    <source>
        <dbReference type="SAM" id="MobiDB-lite"/>
    </source>
</evidence>
<dbReference type="GO" id="GO:0006508">
    <property type="term" value="P:proteolysis"/>
    <property type="evidence" value="ECO:0007669"/>
    <property type="project" value="InterPro"/>
</dbReference>
<reference evidence="7" key="2">
    <citation type="submission" date="2025-09" db="UniProtKB">
        <authorList>
            <consortium name="Ensembl"/>
        </authorList>
    </citation>
    <scope>IDENTIFICATION</scope>
</reference>
<dbReference type="GO" id="GO:0004197">
    <property type="term" value="F:cysteine-type endopeptidase activity"/>
    <property type="evidence" value="ECO:0007669"/>
    <property type="project" value="InterPro"/>
</dbReference>
<dbReference type="InterPro" id="IPR005314">
    <property type="entry name" value="Peptidase_C50"/>
</dbReference>